<organism evidence="5 6">
    <name type="scientific">Paradevosia tibetensis</name>
    <dbReference type="NCBI Taxonomy" id="1447062"/>
    <lineage>
        <taxon>Bacteria</taxon>
        <taxon>Pseudomonadati</taxon>
        <taxon>Pseudomonadota</taxon>
        <taxon>Alphaproteobacteria</taxon>
        <taxon>Hyphomicrobiales</taxon>
        <taxon>Devosiaceae</taxon>
        <taxon>Paradevosia</taxon>
    </lineage>
</organism>
<dbReference type="EMBL" id="CP041690">
    <property type="protein sequence ID" value="QEE21910.1"/>
    <property type="molecule type" value="Genomic_DNA"/>
</dbReference>
<dbReference type="Gene3D" id="3.40.190.290">
    <property type="match status" value="1"/>
</dbReference>
<dbReference type="GO" id="GO:0006351">
    <property type="term" value="P:DNA-templated transcription"/>
    <property type="evidence" value="ECO:0007669"/>
    <property type="project" value="TreeGrafter"/>
</dbReference>
<keyword evidence="6" id="KW-1185">Reference proteome</keyword>
<dbReference type="PANTHER" id="PTHR30537:SF3">
    <property type="entry name" value="TRANSCRIPTIONAL REGULATORY PROTEIN"/>
    <property type="match status" value="1"/>
</dbReference>
<keyword evidence="2" id="KW-0805">Transcription regulation</keyword>
<evidence type="ECO:0000256" key="2">
    <source>
        <dbReference type="ARBA" id="ARBA00023015"/>
    </source>
</evidence>
<dbReference type="GO" id="GO:0003700">
    <property type="term" value="F:DNA-binding transcription factor activity"/>
    <property type="evidence" value="ECO:0007669"/>
    <property type="project" value="InterPro"/>
</dbReference>
<evidence type="ECO:0000256" key="1">
    <source>
        <dbReference type="ARBA" id="ARBA00009437"/>
    </source>
</evidence>
<dbReference type="KEGG" id="yti:FNA67_17760"/>
<name>A0A5B9DR63_9HYPH</name>
<evidence type="ECO:0000313" key="5">
    <source>
        <dbReference type="EMBL" id="QEE21910.1"/>
    </source>
</evidence>
<dbReference type="InterPro" id="IPR058163">
    <property type="entry name" value="LysR-type_TF_proteobact-type"/>
</dbReference>
<dbReference type="PANTHER" id="PTHR30537">
    <property type="entry name" value="HTH-TYPE TRANSCRIPTIONAL REGULATOR"/>
    <property type="match status" value="1"/>
</dbReference>
<evidence type="ECO:0000256" key="4">
    <source>
        <dbReference type="ARBA" id="ARBA00023163"/>
    </source>
</evidence>
<dbReference type="AlphaFoldDB" id="A0A5B9DR63"/>
<dbReference type="InterPro" id="IPR036388">
    <property type="entry name" value="WH-like_DNA-bd_sf"/>
</dbReference>
<dbReference type="InterPro" id="IPR000847">
    <property type="entry name" value="LysR_HTH_N"/>
</dbReference>
<dbReference type="Pfam" id="PF00126">
    <property type="entry name" value="HTH_1"/>
    <property type="match status" value="1"/>
</dbReference>
<dbReference type="Pfam" id="PF03466">
    <property type="entry name" value="LysR_substrate"/>
    <property type="match status" value="1"/>
</dbReference>
<protein>
    <submittedName>
        <fullName evidence="5">LysR family transcriptional regulator</fullName>
    </submittedName>
</protein>
<evidence type="ECO:0000313" key="6">
    <source>
        <dbReference type="Proteomes" id="UP000321062"/>
    </source>
</evidence>
<reference evidence="5 6" key="1">
    <citation type="journal article" date="2015" name="Int. J. Syst. Evol. Microbiol.">
        <title>Youhaiella tibetensis gen. nov., sp. nov., isolated from subsurface sediment.</title>
        <authorList>
            <person name="Wang Y.X."/>
            <person name="Huang F.Q."/>
            <person name="Nogi Y."/>
            <person name="Pang S.J."/>
            <person name="Wang P.K."/>
            <person name="Lv J."/>
        </authorList>
    </citation>
    <scope>NUCLEOTIDE SEQUENCE [LARGE SCALE GENOMIC DNA]</scope>
    <source>
        <strain evidence="6">fig4</strain>
    </source>
</reference>
<keyword evidence="4" id="KW-0804">Transcription</keyword>
<comment type="similarity">
    <text evidence="1">Belongs to the LysR transcriptional regulatory family.</text>
</comment>
<proteinExistence type="inferred from homology"/>
<dbReference type="SUPFAM" id="SSF53850">
    <property type="entry name" value="Periplasmic binding protein-like II"/>
    <property type="match status" value="1"/>
</dbReference>
<dbReference type="OrthoDB" id="9796526at2"/>
<dbReference type="GO" id="GO:0043565">
    <property type="term" value="F:sequence-specific DNA binding"/>
    <property type="evidence" value="ECO:0007669"/>
    <property type="project" value="TreeGrafter"/>
</dbReference>
<dbReference type="PROSITE" id="PS50931">
    <property type="entry name" value="HTH_LYSR"/>
    <property type="match status" value="1"/>
</dbReference>
<dbReference type="RefSeq" id="WP_147657328.1">
    <property type="nucleotide sequence ID" value="NZ_BMFM01000002.1"/>
</dbReference>
<accession>A0A5B9DR63</accession>
<dbReference type="InterPro" id="IPR036390">
    <property type="entry name" value="WH_DNA-bd_sf"/>
</dbReference>
<dbReference type="SUPFAM" id="SSF46785">
    <property type="entry name" value="Winged helix' DNA-binding domain"/>
    <property type="match status" value="1"/>
</dbReference>
<keyword evidence="3" id="KW-0238">DNA-binding</keyword>
<gene>
    <name evidence="5" type="ORF">FNA67_17760</name>
</gene>
<sequence length="276" mass="30234">MQAADLAIITALESARSFTSAARQLGVAHTTVSRKLKELEDHFGTRLADRRDDGVVLTPEGERLLESARRIETELAGLERDIAGRDHRLTGHVTLTTVDALAWLYLPTLTQFRTRHPQIELALEVTAEPRNLSRREAQVALRATNAPDDHLFGRQLGSLDFFPYAAANLADLGPEMPWLEYGGTDCSQPAGRWMRRNHPLVRPGASLPTPLMMFRAVAGGLGAGLVPSALAETAPGLVRLEETPAFSIGIWLLTPMELRQTARIRALFEAFAGSGR</sequence>
<dbReference type="Proteomes" id="UP000321062">
    <property type="component" value="Chromosome"/>
</dbReference>
<dbReference type="Gene3D" id="1.10.10.10">
    <property type="entry name" value="Winged helix-like DNA-binding domain superfamily/Winged helix DNA-binding domain"/>
    <property type="match status" value="1"/>
</dbReference>
<evidence type="ECO:0000256" key="3">
    <source>
        <dbReference type="ARBA" id="ARBA00023125"/>
    </source>
</evidence>
<dbReference type="InterPro" id="IPR005119">
    <property type="entry name" value="LysR_subst-bd"/>
</dbReference>